<dbReference type="SUPFAM" id="SSF51445">
    <property type="entry name" value="(Trans)glycosidases"/>
    <property type="match status" value="1"/>
</dbReference>
<dbReference type="PROSITE" id="PS00018">
    <property type="entry name" value="EF_HAND_1"/>
    <property type="match status" value="1"/>
</dbReference>
<proteinExistence type="predicted"/>
<dbReference type="Gene3D" id="1.10.1330.10">
    <property type="entry name" value="Dockerin domain"/>
    <property type="match status" value="1"/>
</dbReference>
<sequence>MFAVLVVLSIEVPTTRAITPDKPGGGSVQFAIDSGLNVAPISPWIYGTNFNSVPGATLNRIGGNRLTGYNWENNASNAGADWYHHNDYGMASGPNDPPGSAFRGSIQSGAVSGQAVLVTVPMAGYVAADGIGTVDETEIAPSNRWKEVVPKKSTIYPGSSLSTSPNHLDGYVFTDELAHWVEGFKTPNQAVFYSLDNEVGLWGEDLQDGWQSGSQPRPWENPPVPAVQPTSGGRTHPTIHPFNPSFAELRNKTIAHAGAIKDVNPNAIVFGGVGYGWTDFTNLSSAPDAVTSPAHPGGDQPGEMHYYEWLLKEVHDAEVAQGRKLMDVLDLHWYTEVYADGQRITSDMATPAAIEARVQATRSLWDPTYAEESWISQWGTWQGSPGNNGPIQLLPRVQRDIDDFKPGTKIAITEYNYGGTNHISGAIAQADALGVFGREGVFAANLWGEGSYVEGAFDMYLNYDGAGGAFGSTSIEAGTSSIASSAVYASVDEDDPNRMFVIAINRTGSAITTGVAVTHDRVFDHAEVYQLTNAGAVPQRMADVELDLLNAFQYTMPAYSVTTLVLVSDGLLGDFNRDGTVDGADYTVWRDSLGLTGNLAADANEDNIVDIDDYNLWRSNFSLTTSSTGLPTVSTPEPSGVTLALAASLCGAAIQRWRSR</sequence>
<name>A0A518DC98_9BACT</name>
<accession>A0A518DC98</accession>
<dbReference type="AlphaFoldDB" id="A0A518DC98"/>
<reference evidence="3 4" key="1">
    <citation type="submission" date="2019-02" db="EMBL/GenBank/DDBJ databases">
        <title>Deep-cultivation of Planctomycetes and their phenomic and genomic characterization uncovers novel biology.</title>
        <authorList>
            <person name="Wiegand S."/>
            <person name="Jogler M."/>
            <person name="Boedeker C."/>
            <person name="Pinto D."/>
            <person name="Vollmers J."/>
            <person name="Rivas-Marin E."/>
            <person name="Kohn T."/>
            <person name="Peeters S.H."/>
            <person name="Heuer A."/>
            <person name="Rast P."/>
            <person name="Oberbeckmann S."/>
            <person name="Bunk B."/>
            <person name="Jeske O."/>
            <person name="Meyerdierks A."/>
            <person name="Storesund J.E."/>
            <person name="Kallscheuer N."/>
            <person name="Luecker S."/>
            <person name="Lage O.M."/>
            <person name="Pohl T."/>
            <person name="Merkel B.J."/>
            <person name="Hornburger P."/>
            <person name="Mueller R.-W."/>
            <person name="Bruemmer F."/>
            <person name="Labrenz M."/>
            <person name="Spormann A.M."/>
            <person name="Op den Camp H."/>
            <person name="Overmann J."/>
            <person name="Amann R."/>
            <person name="Jetten M.S.M."/>
            <person name="Mascher T."/>
            <person name="Medema M.H."/>
            <person name="Devos D.P."/>
            <person name="Kaster A.-K."/>
            <person name="Ovreas L."/>
            <person name="Rohde M."/>
            <person name="Galperin M.Y."/>
            <person name="Jogler C."/>
        </authorList>
    </citation>
    <scope>NUCLEOTIDE SEQUENCE [LARGE SCALE GENOMIC DNA]</scope>
    <source>
        <strain evidence="3 4">Pla175</strain>
    </source>
</reference>
<dbReference type="InterPro" id="IPR036439">
    <property type="entry name" value="Dockerin_dom_sf"/>
</dbReference>
<evidence type="ECO:0000313" key="4">
    <source>
        <dbReference type="Proteomes" id="UP000317429"/>
    </source>
</evidence>
<feature type="region of interest" description="Disordered" evidence="1">
    <location>
        <begin position="210"/>
        <end position="234"/>
    </location>
</feature>
<evidence type="ECO:0000313" key="3">
    <source>
        <dbReference type="EMBL" id="QDU89095.1"/>
    </source>
</evidence>
<evidence type="ECO:0000259" key="2">
    <source>
        <dbReference type="Pfam" id="PF12891"/>
    </source>
</evidence>
<dbReference type="Gene3D" id="3.20.20.80">
    <property type="entry name" value="Glycosidases"/>
    <property type="match status" value="1"/>
</dbReference>
<dbReference type="Proteomes" id="UP000317429">
    <property type="component" value="Chromosome"/>
</dbReference>
<dbReference type="SUPFAM" id="SSF63446">
    <property type="entry name" value="Type I dockerin domain"/>
    <property type="match status" value="1"/>
</dbReference>
<dbReference type="InterPro" id="IPR017853">
    <property type="entry name" value="GH"/>
</dbReference>
<dbReference type="InterPro" id="IPR018247">
    <property type="entry name" value="EF_Hand_1_Ca_BS"/>
</dbReference>
<evidence type="ECO:0000256" key="1">
    <source>
        <dbReference type="SAM" id="MobiDB-lite"/>
    </source>
</evidence>
<dbReference type="Gene3D" id="2.60.40.1180">
    <property type="entry name" value="Golgi alpha-mannosidase II"/>
    <property type="match status" value="1"/>
</dbReference>
<dbReference type="InterPro" id="IPR024745">
    <property type="entry name" value="GH44_cat"/>
</dbReference>
<feature type="domain" description="Glycoside hydrolase family 44 catalytic" evidence="2">
    <location>
        <begin position="75"/>
        <end position="336"/>
    </location>
</feature>
<protein>
    <submittedName>
        <fullName evidence="3">Beta-mannanase/endoglucanase A</fullName>
    </submittedName>
</protein>
<dbReference type="Pfam" id="PF12891">
    <property type="entry name" value="Glyco_hydro_44"/>
    <property type="match status" value="1"/>
</dbReference>
<dbReference type="EMBL" id="CP036291">
    <property type="protein sequence ID" value="QDU89095.1"/>
    <property type="molecule type" value="Genomic_DNA"/>
</dbReference>
<gene>
    <name evidence="3" type="primary">manA_2</name>
    <name evidence="3" type="ORF">Pla175_24810</name>
</gene>
<dbReference type="KEGG" id="pnd:Pla175_24810"/>
<organism evidence="3 4">
    <name type="scientific">Pirellulimonas nuda</name>
    <dbReference type="NCBI Taxonomy" id="2528009"/>
    <lineage>
        <taxon>Bacteria</taxon>
        <taxon>Pseudomonadati</taxon>
        <taxon>Planctomycetota</taxon>
        <taxon>Planctomycetia</taxon>
        <taxon>Pirellulales</taxon>
        <taxon>Lacipirellulaceae</taxon>
        <taxon>Pirellulimonas</taxon>
    </lineage>
</organism>
<dbReference type="GO" id="GO:0000272">
    <property type="term" value="P:polysaccharide catabolic process"/>
    <property type="evidence" value="ECO:0007669"/>
    <property type="project" value="InterPro"/>
</dbReference>
<dbReference type="InterPro" id="IPR013780">
    <property type="entry name" value="Glyco_hydro_b"/>
</dbReference>
<keyword evidence="4" id="KW-1185">Reference proteome</keyword>